<geneLocation type="plasmid" evidence="2 3">
    <name>unnamed</name>
</geneLocation>
<organism evidence="2 3">
    <name type="scientific">Dermacoccus abyssi</name>
    <dbReference type="NCBI Taxonomy" id="322596"/>
    <lineage>
        <taxon>Bacteria</taxon>
        <taxon>Bacillati</taxon>
        <taxon>Actinomycetota</taxon>
        <taxon>Actinomycetes</taxon>
        <taxon>Micrococcales</taxon>
        <taxon>Dermacoccaceae</taxon>
        <taxon>Dermacoccus</taxon>
    </lineage>
</organism>
<evidence type="ECO:0000259" key="1">
    <source>
        <dbReference type="Pfam" id="PF08751"/>
    </source>
</evidence>
<feature type="domain" description="TrwC relaxase" evidence="1">
    <location>
        <begin position="42"/>
        <end position="123"/>
    </location>
</feature>
<keyword evidence="2" id="KW-0614">Plasmid</keyword>
<proteinExistence type="predicted"/>
<dbReference type="InterPro" id="IPR014862">
    <property type="entry name" value="TrwC"/>
</dbReference>
<name>A0ABX5ZDQ8_9MICO</name>
<dbReference type="SUPFAM" id="SSF55464">
    <property type="entry name" value="Origin of replication-binding domain, RBD-like"/>
    <property type="match status" value="1"/>
</dbReference>
<dbReference type="Proteomes" id="UP000323565">
    <property type="component" value="Plasmid unnamed"/>
</dbReference>
<sequence length="226" mass="24455">MPRLVITVDGDATRVKWTEKPLHFGPIGAGDDMGVTLMKLSAGSGYTYLTKQVARGDVDKTNGQALADYYSEKGERPGQWMGRGLDGLGEANGLQVGDTVTEQHMKNLFGQGVHPNADRIMEDVARTSTNAAAIEKAGRLGNPFKDATKAASPYTIQLTRAYNTWLAANGKTRDDEVPEETKAELQTEVAGRVFAETHGRAARDAREISSFITAQTRQEKGERGGL</sequence>
<evidence type="ECO:0000313" key="2">
    <source>
        <dbReference type="EMBL" id="QEH94809.1"/>
    </source>
</evidence>
<accession>A0ABX5ZDQ8</accession>
<dbReference type="Pfam" id="PF08751">
    <property type="entry name" value="TrwC"/>
    <property type="match status" value="1"/>
</dbReference>
<dbReference type="EMBL" id="CP043032">
    <property type="protein sequence ID" value="QEH94809.1"/>
    <property type="molecule type" value="Genomic_DNA"/>
</dbReference>
<gene>
    <name evidence="2" type="ORF">FV141_14395</name>
</gene>
<reference evidence="2 3" key="1">
    <citation type="submission" date="2019-08" db="EMBL/GenBank/DDBJ databases">
        <title>Dermacoccus abyssi strain HZAU 226, whole genome Nanopore sequencing project.</title>
        <authorList>
            <person name="Guo A."/>
            <person name="Zhang X."/>
            <person name="Ruan Y."/>
            <person name="Liu W."/>
            <person name="Chen Q."/>
            <person name="Gu L."/>
        </authorList>
    </citation>
    <scope>NUCLEOTIDE SEQUENCE [LARGE SCALE GENOMIC DNA]</scope>
    <source>
        <strain evidence="2 3">HZAU 226</strain>
        <plasmid evidence="2 3">unnamed</plasmid>
    </source>
</reference>
<evidence type="ECO:0000313" key="3">
    <source>
        <dbReference type="Proteomes" id="UP000323565"/>
    </source>
</evidence>
<protein>
    <submittedName>
        <fullName evidence="2">Relaxase domain-containing protein</fullName>
    </submittedName>
</protein>
<keyword evidence="3" id="KW-1185">Reference proteome</keyword>